<organism evidence="1 2">
    <name type="scientific">Portunus trituberculatus</name>
    <name type="common">Swimming crab</name>
    <name type="synonym">Neptunus trituberculatus</name>
    <dbReference type="NCBI Taxonomy" id="210409"/>
    <lineage>
        <taxon>Eukaryota</taxon>
        <taxon>Metazoa</taxon>
        <taxon>Ecdysozoa</taxon>
        <taxon>Arthropoda</taxon>
        <taxon>Crustacea</taxon>
        <taxon>Multicrustacea</taxon>
        <taxon>Malacostraca</taxon>
        <taxon>Eumalacostraca</taxon>
        <taxon>Eucarida</taxon>
        <taxon>Decapoda</taxon>
        <taxon>Pleocyemata</taxon>
        <taxon>Brachyura</taxon>
        <taxon>Eubrachyura</taxon>
        <taxon>Portunoidea</taxon>
        <taxon>Portunidae</taxon>
        <taxon>Portuninae</taxon>
        <taxon>Portunus</taxon>
    </lineage>
</organism>
<comment type="caution">
    <text evidence="1">The sequence shown here is derived from an EMBL/GenBank/DDBJ whole genome shotgun (WGS) entry which is preliminary data.</text>
</comment>
<dbReference type="Proteomes" id="UP000324222">
    <property type="component" value="Unassembled WGS sequence"/>
</dbReference>
<sequence>MPHNGRSLSSSFTKHHYISTTFSNNHATYTHLYPDSHSQAQSTVSLLLLLVLLSPSKRTHS</sequence>
<gene>
    <name evidence="1" type="ORF">E2C01_009107</name>
</gene>
<keyword evidence="2" id="KW-1185">Reference proteome</keyword>
<dbReference type="AlphaFoldDB" id="A0A5B7D4J9"/>
<accession>A0A5B7D4J9</accession>
<proteinExistence type="predicted"/>
<dbReference type="EMBL" id="VSRR010000493">
    <property type="protein sequence ID" value="MPC16285.1"/>
    <property type="molecule type" value="Genomic_DNA"/>
</dbReference>
<reference evidence="1 2" key="1">
    <citation type="submission" date="2019-05" db="EMBL/GenBank/DDBJ databases">
        <title>Another draft genome of Portunus trituberculatus and its Hox gene families provides insights of decapod evolution.</title>
        <authorList>
            <person name="Jeong J.-H."/>
            <person name="Song I."/>
            <person name="Kim S."/>
            <person name="Choi T."/>
            <person name="Kim D."/>
            <person name="Ryu S."/>
            <person name="Kim W."/>
        </authorList>
    </citation>
    <scope>NUCLEOTIDE SEQUENCE [LARGE SCALE GENOMIC DNA]</scope>
    <source>
        <tissue evidence="1">Muscle</tissue>
    </source>
</reference>
<name>A0A5B7D4J9_PORTR</name>
<evidence type="ECO:0000313" key="1">
    <source>
        <dbReference type="EMBL" id="MPC16285.1"/>
    </source>
</evidence>
<protein>
    <submittedName>
        <fullName evidence="1">Uncharacterized protein</fullName>
    </submittedName>
</protein>
<evidence type="ECO:0000313" key="2">
    <source>
        <dbReference type="Proteomes" id="UP000324222"/>
    </source>
</evidence>